<reference evidence="1" key="1">
    <citation type="submission" date="2022-12" db="EMBL/GenBank/DDBJ databases">
        <authorList>
            <person name="Petersen C."/>
        </authorList>
    </citation>
    <scope>NUCLEOTIDE SEQUENCE</scope>
    <source>
        <strain evidence="1">IBT 35675</strain>
    </source>
</reference>
<comment type="caution">
    <text evidence="1">The sequence shown here is derived from an EMBL/GenBank/DDBJ whole genome shotgun (WGS) entry which is preliminary data.</text>
</comment>
<accession>A0A9W9RDT3</accession>
<sequence length="384" mass="43869">MNRFIETATSSHCVTSLIREVQIHYHVLDEETDDSPEDIEPVLSNLVNLESLVIRTSWFDTDKAKKMQLLCRPQETLSALRSVILSLDYGHEWEFSVGSYGYLLHHPGLEKLTIAGAAFQMGTLDKLRVPFRSTSLQALALLNCALNARHLKDMLLYPLQLKHFTMKGQEERYIYGPFRDFDRRLYIDALRSHASSLETLDIDLQYGHTEEPIDLSEFSALLSLTISPRMLIGDNQEFWLKDASTSDWAKLLPSNLQHLTFRHDCAVFPLIQMYEAVREGYIKLRSLTCQIASNTQEDGSPCYDEGDLDTLDPQGVKVFRSPDEVMSDVSPDGTTYAEVFQAIGIDFSVIEVPRTETLTGNDSCPCPCWTYKHRVYNGEDYSWW</sequence>
<evidence type="ECO:0000313" key="1">
    <source>
        <dbReference type="EMBL" id="KAJ5358172.1"/>
    </source>
</evidence>
<dbReference type="AlphaFoldDB" id="A0A9W9RDT3"/>
<gene>
    <name evidence="1" type="ORF">N7541_005330</name>
</gene>
<evidence type="ECO:0000313" key="2">
    <source>
        <dbReference type="Proteomes" id="UP001148299"/>
    </source>
</evidence>
<proteinExistence type="predicted"/>
<dbReference type="Gene3D" id="3.80.10.10">
    <property type="entry name" value="Ribonuclease Inhibitor"/>
    <property type="match status" value="1"/>
</dbReference>
<keyword evidence="2" id="KW-1185">Reference proteome</keyword>
<dbReference type="EMBL" id="JAPZBR010000003">
    <property type="protein sequence ID" value="KAJ5358172.1"/>
    <property type="molecule type" value="Genomic_DNA"/>
</dbReference>
<reference evidence="1" key="2">
    <citation type="journal article" date="2023" name="IMA Fungus">
        <title>Comparative genomic study of the Penicillium genus elucidates a diverse pangenome and 15 lateral gene transfer events.</title>
        <authorList>
            <person name="Petersen C."/>
            <person name="Sorensen T."/>
            <person name="Nielsen M.R."/>
            <person name="Sondergaard T.E."/>
            <person name="Sorensen J.L."/>
            <person name="Fitzpatrick D.A."/>
            <person name="Frisvad J.C."/>
            <person name="Nielsen K.L."/>
        </authorList>
    </citation>
    <scope>NUCLEOTIDE SEQUENCE</scope>
    <source>
        <strain evidence="1">IBT 35675</strain>
    </source>
</reference>
<name>A0A9W9RDT3_PENBR</name>
<dbReference type="InterPro" id="IPR032675">
    <property type="entry name" value="LRR_dom_sf"/>
</dbReference>
<protein>
    <submittedName>
        <fullName evidence="1">Uncharacterized protein</fullName>
    </submittedName>
</protein>
<organism evidence="1 2">
    <name type="scientific">Penicillium brevicompactum</name>
    <dbReference type="NCBI Taxonomy" id="5074"/>
    <lineage>
        <taxon>Eukaryota</taxon>
        <taxon>Fungi</taxon>
        <taxon>Dikarya</taxon>
        <taxon>Ascomycota</taxon>
        <taxon>Pezizomycotina</taxon>
        <taxon>Eurotiomycetes</taxon>
        <taxon>Eurotiomycetidae</taxon>
        <taxon>Eurotiales</taxon>
        <taxon>Aspergillaceae</taxon>
        <taxon>Penicillium</taxon>
    </lineage>
</organism>
<dbReference type="Proteomes" id="UP001148299">
    <property type="component" value="Unassembled WGS sequence"/>
</dbReference>
<dbReference type="SUPFAM" id="SSF52047">
    <property type="entry name" value="RNI-like"/>
    <property type="match status" value="1"/>
</dbReference>